<dbReference type="EMBL" id="JAOEGN010000010">
    <property type="protein sequence ID" value="MCU0105197.1"/>
    <property type="molecule type" value="Genomic_DNA"/>
</dbReference>
<dbReference type="RefSeq" id="WP_262096468.1">
    <property type="nucleotide sequence ID" value="NZ_JAOEGN010000010.1"/>
</dbReference>
<evidence type="ECO:0008006" key="3">
    <source>
        <dbReference type="Google" id="ProtNLM"/>
    </source>
</evidence>
<dbReference type="Proteomes" id="UP001209076">
    <property type="component" value="Unassembled WGS sequence"/>
</dbReference>
<comment type="caution">
    <text evidence="1">The sequence shown here is derived from an EMBL/GenBank/DDBJ whole genome shotgun (WGS) entry which is preliminary data.</text>
</comment>
<proteinExistence type="predicted"/>
<dbReference type="InterPro" id="IPR036388">
    <property type="entry name" value="WH-like_DNA-bd_sf"/>
</dbReference>
<protein>
    <recommendedName>
        <fullName evidence="3">Transposase</fullName>
    </recommendedName>
</protein>
<sequence>MKDKKKNNRLWSGEFKLKVVLDIIENELSYSQAARKYDMYLTSGSLNDTLPARWVYQYRLYGKERFFQTPKDYRKNPIRKFHTPSKEVEQNLELKVKHLEMELGYTKKLIALVKNRNEQTKIPSSQGTKAKICIKRSTSNIRTSKVKCTLSKGYLPIQYRLMKQRMI</sequence>
<dbReference type="Gene3D" id="1.10.10.10">
    <property type="entry name" value="Winged helix-like DNA-binding domain superfamily/Winged helix DNA-binding domain"/>
    <property type="match status" value="1"/>
</dbReference>
<organism evidence="1 2">
    <name type="scientific">Paracholeplasma vituli</name>
    <dbReference type="NCBI Taxonomy" id="69473"/>
    <lineage>
        <taxon>Bacteria</taxon>
        <taxon>Bacillati</taxon>
        <taxon>Mycoplasmatota</taxon>
        <taxon>Mollicutes</taxon>
        <taxon>Acholeplasmatales</taxon>
        <taxon>Acholeplasmataceae</taxon>
        <taxon>Paracholeplasma</taxon>
    </lineage>
</organism>
<reference evidence="2" key="1">
    <citation type="submission" date="2023-07" db="EMBL/GenBank/DDBJ databases">
        <title>Novel Mycoplasma species identified in domestic and wild animals.</title>
        <authorList>
            <person name="Volokhov D.V."/>
            <person name="Furtak V.A."/>
            <person name="Zagorodnyaya T.A."/>
        </authorList>
    </citation>
    <scope>NUCLEOTIDE SEQUENCE [LARGE SCALE GENOMIC DNA]</scope>
    <source>
        <strain evidence="2">92-19</strain>
    </source>
</reference>
<dbReference type="SUPFAM" id="SSF48295">
    <property type="entry name" value="TrpR-like"/>
    <property type="match status" value="1"/>
</dbReference>
<accession>A0ABT2PZM8</accession>
<keyword evidence="2" id="KW-1185">Reference proteome</keyword>
<name>A0ABT2PZM8_9MOLU</name>
<evidence type="ECO:0000313" key="1">
    <source>
        <dbReference type="EMBL" id="MCU0105197.1"/>
    </source>
</evidence>
<gene>
    <name evidence="1" type="ORF">N7603_05955</name>
</gene>
<dbReference type="InterPro" id="IPR010921">
    <property type="entry name" value="Trp_repressor/repl_initiator"/>
</dbReference>
<evidence type="ECO:0000313" key="2">
    <source>
        <dbReference type="Proteomes" id="UP001209076"/>
    </source>
</evidence>